<proteinExistence type="predicted"/>
<evidence type="ECO:0000313" key="1">
    <source>
        <dbReference type="EMBL" id="CAD9626747.1"/>
    </source>
</evidence>
<dbReference type="EMBL" id="HBGZ01029460">
    <property type="protein sequence ID" value="CAD9626747.1"/>
    <property type="molecule type" value="Transcribed_RNA"/>
</dbReference>
<dbReference type="AlphaFoldDB" id="A0A7S2M8J6"/>
<sequence length="148" mass="16653">MAQPIEPMAMDTDTDDIAIILVPLKDNGASVIPAPTHIDTTSLSKEGLEALKKHDPFLYYSIPGVRTAACLNERVVMSPLKPIKPPISVERRSCVSVECDILQLLRSKYGDEGKRKRIEIENRSDALVHTRRQRRWSFTYGAAFQQAF</sequence>
<accession>A0A7S2M8J6</accession>
<name>A0A7S2M8J6_9STRA</name>
<gene>
    <name evidence="1" type="ORF">SMAR0320_LOCUS20950</name>
</gene>
<protein>
    <submittedName>
        <fullName evidence="1">Uncharacterized protein</fullName>
    </submittedName>
</protein>
<reference evidence="1" key="1">
    <citation type="submission" date="2021-01" db="EMBL/GenBank/DDBJ databases">
        <authorList>
            <person name="Corre E."/>
            <person name="Pelletier E."/>
            <person name="Niang G."/>
            <person name="Scheremetjew M."/>
            <person name="Finn R."/>
            <person name="Kale V."/>
            <person name="Holt S."/>
            <person name="Cochrane G."/>
            <person name="Meng A."/>
            <person name="Brown T."/>
            <person name="Cohen L."/>
        </authorList>
    </citation>
    <scope>NUCLEOTIDE SEQUENCE</scope>
    <source>
        <strain evidence="1">SM1012Den-03</strain>
    </source>
</reference>
<organism evidence="1">
    <name type="scientific">Skeletonema marinoi</name>
    <dbReference type="NCBI Taxonomy" id="267567"/>
    <lineage>
        <taxon>Eukaryota</taxon>
        <taxon>Sar</taxon>
        <taxon>Stramenopiles</taxon>
        <taxon>Ochrophyta</taxon>
        <taxon>Bacillariophyta</taxon>
        <taxon>Coscinodiscophyceae</taxon>
        <taxon>Thalassiosirophycidae</taxon>
        <taxon>Thalassiosirales</taxon>
        <taxon>Skeletonemataceae</taxon>
        <taxon>Skeletonema</taxon>
        <taxon>Skeletonema marinoi-dohrnii complex</taxon>
    </lineage>
</organism>